<reference evidence="2" key="1">
    <citation type="submission" date="2022-11" db="EMBL/GenBank/DDBJ databases">
        <authorList>
            <person name="Kikuchi T."/>
        </authorList>
    </citation>
    <scope>NUCLEOTIDE SEQUENCE</scope>
    <source>
        <strain evidence="2">PS1010</strain>
    </source>
</reference>
<comment type="caution">
    <text evidence="2">The sequence shown here is derived from an EMBL/GenBank/DDBJ whole genome shotgun (WGS) entry which is preliminary data.</text>
</comment>
<accession>A0A9P1IA77</accession>
<proteinExistence type="predicted"/>
<sequence length="83" mass="9820">MLYFYHEDETPTTELDNRLDPRTSDNRNEDTLDYHSEDFMKPPPSYKPEEIDPETEPLSISEISETNMPQLFRTPKLNSRKKG</sequence>
<keyword evidence="3" id="KW-1185">Reference proteome</keyword>
<dbReference type="EMBL" id="CANHGI010000002">
    <property type="protein sequence ID" value="CAI5441108.1"/>
    <property type="molecule type" value="Genomic_DNA"/>
</dbReference>
<evidence type="ECO:0000313" key="3">
    <source>
        <dbReference type="Proteomes" id="UP001152747"/>
    </source>
</evidence>
<gene>
    <name evidence="2" type="ORF">CAMP_LOCUS3745</name>
</gene>
<evidence type="ECO:0000256" key="1">
    <source>
        <dbReference type="SAM" id="MobiDB-lite"/>
    </source>
</evidence>
<evidence type="ECO:0000313" key="2">
    <source>
        <dbReference type="EMBL" id="CAI5441108.1"/>
    </source>
</evidence>
<feature type="compositionally biased region" description="Basic and acidic residues" evidence="1">
    <location>
        <begin position="1"/>
        <end position="40"/>
    </location>
</feature>
<protein>
    <submittedName>
        <fullName evidence="2">Uncharacterized protein</fullName>
    </submittedName>
</protein>
<dbReference type="AlphaFoldDB" id="A0A9P1IA77"/>
<organism evidence="2 3">
    <name type="scientific">Caenorhabditis angaria</name>
    <dbReference type="NCBI Taxonomy" id="860376"/>
    <lineage>
        <taxon>Eukaryota</taxon>
        <taxon>Metazoa</taxon>
        <taxon>Ecdysozoa</taxon>
        <taxon>Nematoda</taxon>
        <taxon>Chromadorea</taxon>
        <taxon>Rhabditida</taxon>
        <taxon>Rhabditina</taxon>
        <taxon>Rhabditomorpha</taxon>
        <taxon>Rhabditoidea</taxon>
        <taxon>Rhabditidae</taxon>
        <taxon>Peloderinae</taxon>
        <taxon>Caenorhabditis</taxon>
    </lineage>
</organism>
<dbReference type="OrthoDB" id="5851817at2759"/>
<feature type="region of interest" description="Disordered" evidence="1">
    <location>
        <begin position="1"/>
        <end position="83"/>
    </location>
</feature>
<name>A0A9P1IA77_9PELO</name>
<dbReference type="Proteomes" id="UP001152747">
    <property type="component" value="Unassembled WGS sequence"/>
</dbReference>